<dbReference type="NCBIfam" id="NF002527">
    <property type="entry name" value="PRK01966.1-3"/>
    <property type="match status" value="1"/>
</dbReference>
<dbReference type="EC" id="6.3.2.4" evidence="5"/>
<evidence type="ECO:0000259" key="15">
    <source>
        <dbReference type="PROSITE" id="PS50975"/>
    </source>
</evidence>
<proteinExistence type="inferred from homology"/>
<gene>
    <name evidence="16" type="primary">ddlA</name>
    <name evidence="16" type="ORF">CCUN_0795</name>
</gene>
<dbReference type="Pfam" id="PF01820">
    <property type="entry name" value="Dala_Dala_lig_N"/>
    <property type="match status" value="1"/>
</dbReference>
<keyword evidence="12" id="KW-0961">Cell wall biogenesis/degradation</keyword>
<evidence type="ECO:0000256" key="10">
    <source>
        <dbReference type="ARBA" id="ARBA00022960"/>
    </source>
</evidence>
<dbReference type="GO" id="GO:0009252">
    <property type="term" value="P:peptidoglycan biosynthetic process"/>
    <property type="evidence" value="ECO:0007669"/>
    <property type="project" value="UniProtKB-KW"/>
</dbReference>
<dbReference type="InterPro" id="IPR000291">
    <property type="entry name" value="D-Ala_lig_Van_CS"/>
</dbReference>
<dbReference type="InterPro" id="IPR011761">
    <property type="entry name" value="ATP-grasp"/>
</dbReference>
<comment type="similarity">
    <text evidence="4">Belongs to the D-alanine--D-alanine ligase family.</text>
</comment>
<evidence type="ECO:0000256" key="4">
    <source>
        <dbReference type="ARBA" id="ARBA00010871"/>
    </source>
</evidence>
<dbReference type="PROSITE" id="PS50975">
    <property type="entry name" value="ATP_GRASP"/>
    <property type="match status" value="1"/>
</dbReference>
<evidence type="ECO:0000256" key="3">
    <source>
        <dbReference type="ARBA" id="ARBA00004496"/>
    </source>
</evidence>
<keyword evidence="10" id="KW-0133">Cell shape</keyword>
<dbReference type="RefSeq" id="WP_027306135.1">
    <property type="nucleotide sequence ID" value="NZ_CP020867.1"/>
</dbReference>
<evidence type="ECO:0000256" key="14">
    <source>
        <dbReference type="PROSITE-ProRule" id="PRU00409"/>
    </source>
</evidence>
<evidence type="ECO:0000313" key="16">
    <source>
        <dbReference type="EMBL" id="ARJ56412.1"/>
    </source>
</evidence>
<evidence type="ECO:0000256" key="8">
    <source>
        <dbReference type="ARBA" id="ARBA00022741"/>
    </source>
</evidence>
<comment type="cofactor">
    <cofactor evidence="2">
        <name>Mg(2+)</name>
        <dbReference type="ChEBI" id="CHEBI:18420"/>
    </cofactor>
</comment>
<dbReference type="GO" id="GO:0008360">
    <property type="term" value="P:regulation of cell shape"/>
    <property type="evidence" value="ECO:0007669"/>
    <property type="project" value="UniProtKB-KW"/>
</dbReference>
<dbReference type="GO" id="GO:0071555">
    <property type="term" value="P:cell wall organization"/>
    <property type="evidence" value="ECO:0007669"/>
    <property type="project" value="UniProtKB-KW"/>
</dbReference>
<dbReference type="OrthoDB" id="9813261at2"/>
<dbReference type="SUPFAM" id="SSF56059">
    <property type="entry name" value="Glutathione synthetase ATP-binding domain-like"/>
    <property type="match status" value="1"/>
</dbReference>
<keyword evidence="8 14" id="KW-0547">Nucleotide-binding</keyword>
<keyword evidence="9 14" id="KW-0067">ATP-binding</keyword>
<evidence type="ECO:0000256" key="13">
    <source>
        <dbReference type="ARBA" id="ARBA00047614"/>
    </source>
</evidence>
<dbReference type="Gene3D" id="3.30.1490.20">
    <property type="entry name" value="ATP-grasp fold, A domain"/>
    <property type="match status" value="1"/>
</dbReference>
<protein>
    <recommendedName>
        <fullName evidence="5">D-alanine--D-alanine ligase</fullName>
        <ecNumber evidence="5">6.3.2.4</ecNumber>
    </recommendedName>
</protein>
<comment type="cofactor">
    <cofactor evidence="1">
        <name>Mn(2+)</name>
        <dbReference type="ChEBI" id="CHEBI:29035"/>
    </cofactor>
</comment>
<dbReference type="InterPro" id="IPR011095">
    <property type="entry name" value="Dala_Dala_lig_C"/>
</dbReference>
<dbReference type="SUPFAM" id="SSF52440">
    <property type="entry name" value="PreATP-grasp domain"/>
    <property type="match status" value="1"/>
</dbReference>
<dbReference type="GO" id="GO:0008716">
    <property type="term" value="F:D-alanine-D-alanine ligase activity"/>
    <property type="evidence" value="ECO:0007669"/>
    <property type="project" value="UniProtKB-EC"/>
</dbReference>
<dbReference type="eggNOG" id="COG1181">
    <property type="taxonomic scope" value="Bacteria"/>
</dbReference>
<dbReference type="PANTHER" id="PTHR23132:SF23">
    <property type="entry name" value="D-ALANINE--D-ALANINE LIGASE B"/>
    <property type="match status" value="1"/>
</dbReference>
<dbReference type="InterPro" id="IPR011127">
    <property type="entry name" value="Dala_Dala_lig_N"/>
</dbReference>
<dbReference type="Gene3D" id="3.30.470.20">
    <property type="entry name" value="ATP-grasp fold, B domain"/>
    <property type="match status" value="1"/>
</dbReference>
<dbReference type="GO" id="GO:0005737">
    <property type="term" value="C:cytoplasm"/>
    <property type="evidence" value="ECO:0007669"/>
    <property type="project" value="UniProtKB-SubCell"/>
</dbReference>
<dbReference type="InterPro" id="IPR005905">
    <property type="entry name" value="D_ala_D_ala"/>
</dbReference>
<evidence type="ECO:0000256" key="9">
    <source>
        <dbReference type="ARBA" id="ARBA00022840"/>
    </source>
</evidence>
<evidence type="ECO:0000256" key="5">
    <source>
        <dbReference type="ARBA" id="ARBA00012216"/>
    </source>
</evidence>
<dbReference type="KEGG" id="ccun:CCUN_0795"/>
<comment type="catalytic activity">
    <reaction evidence="13">
        <text>2 D-alanine + ATP = D-alanyl-D-alanine + ADP + phosphate + H(+)</text>
        <dbReference type="Rhea" id="RHEA:11224"/>
        <dbReference type="ChEBI" id="CHEBI:15378"/>
        <dbReference type="ChEBI" id="CHEBI:30616"/>
        <dbReference type="ChEBI" id="CHEBI:43474"/>
        <dbReference type="ChEBI" id="CHEBI:57416"/>
        <dbReference type="ChEBI" id="CHEBI:57822"/>
        <dbReference type="ChEBI" id="CHEBI:456216"/>
        <dbReference type="EC" id="6.3.2.4"/>
    </reaction>
</comment>
<dbReference type="NCBIfam" id="TIGR01205">
    <property type="entry name" value="D_ala_D_alaTIGR"/>
    <property type="match status" value="1"/>
</dbReference>
<dbReference type="PROSITE" id="PS00844">
    <property type="entry name" value="DALA_DALA_LIGASE_2"/>
    <property type="match status" value="1"/>
</dbReference>
<evidence type="ECO:0000256" key="12">
    <source>
        <dbReference type="ARBA" id="ARBA00023316"/>
    </source>
</evidence>
<dbReference type="AlphaFoldDB" id="A0A1W6BWE7"/>
<dbReference type="InterPro" id="IPR016185">
    <property type="entry name" value="PreATP-grasp_dom_sf"/>
</dbReference>
<evidence type="ECO:0000256" key="1">
    <source>
        <dbReference type="ARBA" id="ARBA00001936"/>
    </source>
</evidence>
<dbReference type="Pfam" id="PF07478">
    <property type="entry name" value="Dala_Dala_lig_C"/>
    <property type="match status" value="1"/>
</dbReference>
<evidence type="ECO:0000256" key="6">
    <source>
        <dbReference type="ARBA" id="ARBA00022490"/>
    </source>
</evidence>
<keyword evidence="7 16" id="KW-0436">Ligase</keyword>
<keyword evidence="6" id="KW-0963">Cytoplasm</keyword>
<dbReference type="GO" id="GO:0005524">
    <property type="term" value="F:ATP binding"/>
    <property type="evidence" value="ECO:0007669"/>
    <property type="project" value="UniProtKB-UniRule"/>
</dbReference>
<feature type="domain" description="ATP-grasp" evidence="15">
    <location>
        <begin position="133"/>
        <end position="332"/>
    </location>
</feature>
<organism evidence="16 17">
    <name type="scientific">Campylobacter cuniculorum DSM 23162 = LMG 24588</name>
    <dbReference type="NCBI Taxonomy" id="1121267"/>
    <lineage>
        <taxon>Bacteria</taxon>
        <taxon>Pseudomonadati</taxon>
        <taxon>Campylobacterota</taxon>
        <taxon>Epsilonproteobacteria</taxon>
        <taxon>Campylobacterales</taxon>
        <taxon>Campylobacteraceae</taxon>
        <taxon>Campylobacter</taxon>
    </lineage>
</organism>
<dbReference type="InterPro" id="IPR013815">
    <property type="entry name" value="ATP_grasp_subdomain_1"/>
</dbReference>
<dbReference type="Gene3D" id="3.40.50.20">
    <property type="match status" value="1"/>
</dbReference>
<evidence type="ECO:0000313" key="17">
    <source>
        <dbReference type="Proteomes" id="UP000192902"/>
    </source>
</evidence>
<accession>A0A1W6BWE7</accession>
<keyword evidence="11" id="KW-0573">Peptidoglycan synthesis</keyword>
<dbReference type="EMBL" id="CP020867">
    <property type="protein sequence ID" value="ARJ56412.1"/>
    <property type="molecule type" value="Genomic_DNA"/>
</dbReference>
<dbReference type="STRING" id="1121267.CCUN_0795"/>
<sequence>MKYAILFGGNSYEHEISIVSAVVLKKILKADLSFIFCDENREFYAIPSIKLNAKTFSSQAFKKEKKLYLKQGGFYFKSFLSENKLECDCIINLIHGRDGEDGKIAALFEFYGVKFIGPRLEASVLSFNKEWTKLYAQSIGVKTLPYTMLRSYENKDFIPNFPCILKPARLGSSIGISVVKDLKELAYAKDIGFEFDEDLLIEEFKNNIKEYNLAGCMIEDEFIFSIIEEPQKKDFLDFEQKYLSFSRHNQLTEANLSEDLKEKLKENFKKIYNPLFKGALIRCDFFILDEEVYLNEINPNPGSLAHYLFKDFNQIINKLSKDVKNEKKISITYSFLHSINGQKGKL</sequence>
<dbReference type="GO" id="GO:0046872">
    <property type="term" value="F:metal ion binding"/>
    <property type="evidence" value="ECO:0007669"/>
    <property type="project" value="InterPro"/>
</dbReference>
<evidence type="ECO:0000256" key="2">
    <source>
        <dbReference type="ARBA" id="ARBA00001946"/>
    </source>
</evidence>
<evidence type="ECO:0000256" key="11">
    <source>
        <dbReference type="ARBA" id="ARBA00022984"/>
    </source>
</evidence>
<reference evidence="16 17" key="1">
    <citation type="submission" date="2017-04" db="EMBL/GenBank/DDBJ databases">
        <title>Complete genome sequence of the Campylobacter cuniculorum type strain LMG24588.</title>
        <authorList>
            <person name="Miller W.G."/>
            <person name="Yee E."/>
            <person name="Revez J."/>
            <person name="Bono J.L."/>
            <person name="Rossi M."/>
        </authorList>
    </citation>
    <scope>NUCLEOTIDE SEQUENCE [LARGE SCALE GENOMIC DNA]</scope>
    <source>
        <strain evidence="16 17">LMG 24588</strain>
    </source>
</reference>
<dbReference type="PROSITE" id="PS00843">
    <property type="entry name" value="DALA_DALA_LIGASE_1"/>
    <property type="match status" value="1"/>
</dbReference>
<name>A0A1W6BWE7_9BACT</name>
<dbReference type="Proteomes" id="UP000192902">
    <property type="component" value="Chromosome"/>
</dbReference>
<evidence type="ECO:0000256" key="7">
    <source>
        <dbReference type="ARBA" id="ARBA00022598"/>
    </source>
</evidence>
<dbReference type="PANTHER" id="PTHR23132">
    <property type="entry name" value="D-ALANINE--D-ALANINE LIGASE"/>
    <property type="match status" value="1"/>
</dbReference>
<comment type="subcellular location">
    <subcellularLocation>
        <location evidence="3">Cytoplasm</location>
    </subcellularLocation>
</comment>